<dbReference type="InterPro" id="IPR021224">
    <property type="entry name" value="DUF2690"/>
</dbReference>
<dbReference type="RefSeq" id="WP_345043201.1">
    <property type="nucleotide sequence ID" value="NZ_BAAAYL010000001.1"/>
</dbReference>
<evidence type="ECO:0000313" key="2">
    <source>
        <dbReference type="EMBL" id="GAA3378593.1"/>
    </source>
</evidence>
<name>A0ABP6SKC8_9ACTN</name>
<feature type="signal peptide" evidence="1">
    <location>
        <begin position="1"/>
        <end position="39"/>
    </location>
</feature>
<dbReference type="InterPro" id="IPR006311">
    <property type="entry name" value="TAT_signal"/>
</dbReference>
<evidence type="ECO:0000256" key="1">
    <source>
        <dbReference type="SAM" id="SignalP"/>
    </source>
</evidence>
<dbReference type="EMBL" id="BAAAYL010000001">
    <property type="protein sequence ID" value="GAA3378593.1"/>
    <property type="molecule type" value="Genomic_DNA"/>
</dbReference>
<protein>
    <recommendedName>
        <fullName evidence="4">DUF2690 domain-containing protein</fullName>
    </recommendedName>
</protein>
<dbReference type="Proteomes" id="UP001499990">
    <property type="component" value="Unassembled WGS sequence"/>
</dbReference>
<evidence type="ECO:0000313" key="3">
    <source>
        <dbReference type="Proteomes" id="UP001499990"/>
    </source>
</evidence>
<dbReference type="PROSITE" id="PS51318">
    <property type="entry name" value="TAT"/>
    <property type="match status" value="1"/>
</dbReference>
<keyword evidence="3" id="KW-1185">Reference proteome</keyword>
<evidence type="ECO:0008006" key="4">
    <source>
        <dbReference type="Google" id="ProtNLM"/>
    </source>
</evidence>
<comment type="caution">
    <text evidence="2">The sequence shown here is derived from an EMBL/GenBank/DDBJ whole genome shotgun (WGS) entry which is preliminary data.</text>
</comment>
<sequence length="156" mass="16136">MPVPTRRRPFSARKAVAALGAFAALAVGVPLATATPAAAAAGCQSSGCTGKNPATMGCAADARTIASVSAPGGGGYAELRYSPACNAAWARQLPDSDPVWRVRIQGSSSNDGTPDVTYIDGSNAYYTLMVSYTWYVRAGAEQTVTDPGAWNNTSWR</sequence>
<dbReference type="Pfam" id="PF10901">
    <property type="entry name" value="DUF2690"/>
    <property type="match status" value="1"/>
</dbReference>
<organism evidence="2 3">
    <name type="scientific">Streptomyces sannanensis</name>
    <dbReference type="NCBI Taxonomy" id="285536"/>
    <lineage>
        <taxon>Bacteria</taxon>
        <taxon>Bacillati</taxon>
        <taxon>Actinomycetota</taxon>
        <taxon>Actinomycetes</taxon>
        <taxon>Kitasatosporales</taxon>
        <taxon>Streptomycetaceae</taxon>
        <taxon>Streptomyces</taxon>
    </lineage>
</organism>
<keyword evidence="1" id="KW-0732">Signal</keyword>
<reference evidence="3" key="1">
    <citation type="journal article" date="2019" name="Int. J. Syst. Evol. Microbiol.">
        <title>The Global Catalogue of Microorganisms (GCM) 10K type strain sequencing project: providing services to taxonomists for standard genome sequencing and annotation.</title>
        <authorList>
            <consortium name="The Broad Institute Genomics Platform"/>
            <consortium name="The Broad Institute Genome Sequencing Center for Infectious Disease"/>
            <person name="Wu L."/>
            <person name="Ma J."/>
        </authorList>
    </citation>
    <scope>NUCLEOTIDE SEQUENCE [LARGE SCALE GENOMIC DNA]</scope>
    <source>
        <strain evidence="3">JCM 9651</strain>
    </source>
</reference>
<feature type="chain" id="PRO_5046772470" description="DUF2690 domain-containing protein" evidence="1">
    <location>
        <begin position="40"/>
        <end position="156"/>
    </location>
</feature>
<accession>A0ABP6SKC8</accession>
<proteinExistence type="predicted"/>
<gene>
    <name evidence="2" type="ORF">GCM10020367_58730</name>
</gene>